<organism evidence="1 2">
    <name type="scientific">Tateyamaria armeniaca</name>
    <dbReference type="NCBI Taxonomy" id="2518930"/>
    <lineage>
        <taxon>Bacteria</taxon>
        <taxon>Pseudomonadati</taxon>
        <taxon>Pseudomonadota</taxon>
        <taxon>Alphaproteobacteria</taxon>
        <taxon>Rhodobacterales</taxon>
        <taxon>Roseobacteraceae</taxon>
        <taxon>Tateyamaria</taxon>
    </lineage>
</organism>
<accession>A0ABW8UTZ0</accession>
<evidence type="ECO:0000313" key="2">
    <source>
        <dbReference type="Proteomes" id="UP001627408"/>
    </source>
</evidence>
<evidence type="ECO:0000313" key="1">
    <source>
        <dbReference type="EMBL" id="MFL4470566.1"/>
    </source>
</evidence>
<reference evidence="1 2" key="1">
    <citation type="submission" date="2024-08" db="EMBL/GenBank/DDBJ databases">
        <title>Tateyamaria sp. nov., isolated from marine algae.</title>
        <authorList>
            <person name="Choi B.J."/>
            <person name="Kim J.M."/>
            <person name="Lee J.K."/>
            <person name="Choi D.G."/>
            <person name="Bayburt H."/>
            <person name="Baek J.H."/>
            <person name="Han D.M."/>
            <person name="Jeon C.O."/>
        </authorList>
    </citation>
    <scope>NUCLEOTIDE SEQUENCE [LARGE SCALE GENOMIC DNA]</scope>
    <source>
        <strain evidence="1 2">KMU-156</strain>
    </source>
</reference>
<proteinExistence type="predicted"/>
<name>A0ABW8UTZ0_9RHOB</name>
<dbReference type="Proteomes" id="UP001627408">
    <property type="component" value="Unassembled WGS sequence"/>
</dbReference>
<sequence length="238" mass="26675">MLWHTGGMLPLFLAVFTVIFTLISMAELRKGLAFAARGVEVSGQVMDRDEVRVRRDDRWQTDHYLTMRYTVPDEVIELRRKVTRSVYDASDIGSSRTVRYMPDAPRQVEFKIGETLAAGQTMRWLALALGLATLGTLWWKGGRAVDAIRARKFGALEQVTVTGVREIKHKNDRTYTLEWTDADHVTGSSLTSGSRARYADYPPGSRIEVYRGARGHMWWVGDVGPRTAAATVPSVGRG</sequence>
<keyword evidence="2" id="KW-1185">Reference proteome</keyword>
<comment type="caution">
    <text evidence="1">The sequence shown here is derived from an EMBL/GenBank/DDBJ whole genome shotgun (WGS) entry which is preliminary data.</text>
</comment>
<dbReference type="RefSeq" id="WP_407592415.1">
    <property type="nucleotide sequence ID" value="NZ_JBHDIY010000002.1"/>
</dbReference>
<dbReference type="EMBL" id="JBHDIY010000002">
    <property type="protein sequence ID" value="MFL4470566.1"/>
    <property type="molecule type" value="Genomic_DNA"/>
</dbReference>
<gene>
    <name evidence="1" type="ORF">ACERZ8_12000</name>
</gene>
<protein>
    <submittedName>
        <fullName evidence="1">DUF3592 domain-containing protein</fullName>
    </submittedName>
</protein>